<evidence type="ECO:0000256" key="5">
    <source>
        <dbReference type="ARBA" id="ARBA00022741"/>
    </source>
</evidence>
<dbReference type="GO" id="GO:0005524">
    <property type="term" value="F:ATP binding"/>
    <property type="evidence" value="ECO:0007669"/>
    <property type="project" value="UniProtKB-KW"/>
</dbReference>
<dbReference type="HAMAP" id="MF_00036_B">
    <property type="entry name" value="Ala_tRNA_synth_B"/>
    <property type="match status" value="1"/>
</dbReference>
<dbReference type="InterPro" id="IPR018164">
    <property type="entry name" value="Ala-tRNA-synth_IIc_N"/>
</dbReference>
<evidence type="ECO:0000313" key="13">
    <source>
        <dbReference type="Proteomes" id="UP000577419"/>
    </source>
</evidence>
<dbReference type="PANTHER" id="PTHR11777">
    <property type="entry name" value="ALANYL-TRNA SYNTHETASE"/>
    <property type="match status" value="1"/>
</dbReference>
<dbReference type="GO" id="GO:0005829">
    <property type="term" value="C:cytosol"/>
    <property type="evidence" value="ECO:0007669"/>
    <property type="project" value="TreeGrafter"/>
</dbReference>
<dbReference type="Gene3D" id="3.30.980.10">
    <property type="entry name" value="Threonyl-trna Synthetase, Chain A, domain 2"/>
    <property type="match status" value="1"/>
</dbReference>
<dbReference type="GO" id="GO:0006419">
    <property type="term" value="P:alanyl-tRNA aminoacylation"/>
    <property type="evidence" value="ECO:0007669"/>
    <property type="project" value="UniProtKB-UniRule"/>
</dbReference>
<evidence type="ECO:0000256" key="9">
    <source>
        <dbReference type="ARBA" id="ARBA00023146"/>
    </source>
</evidence>
<dbReference type="AlphaFoldDB" id="A0A7J4IU07"/>
<evidence type="ECO:0000256" key="4">
    <source>
        <dbReference type="ARBA" id="ARBA00022598"/>
    </source>
</evidence>
<keyword evidence="6" id="KW-0067">ATP-binding</keyword>
<dbReference type="InterPro" id="IPR018162">
    <property type="entry name" value="Ala-tRNA-ligase_IIc_anticod-bd"/>
</dbReference>
<accession>A0A7J4IU07</accession>
<sequence length="600" mass="68161">MPTSDNVREKFLKFFKEKKHAIIPSASLIPENDPTVLFTTAGMHPLVPFLLGEQHPSGKRLANFQKCVRTVDIDEVGDRWHLTFFEMLGNWSLGDYFKKEAIEWSHEFLTKKKWLGFDSERIHVSCFEGDKDAPKDAEAAKVWQSLGIPSERIHFYSKKENWWGPAGQTGPCGPDTEMFYDTKKISHKGECGPWCSCGRFVEVWNDVFMQYNKTAEGKFIPLKQKNVDTGMGLERVAAVIDGLDSVFETDLMVGAFNKVKELGNQKLVEKNMNSVRIITDHLRAAAFILGDEVGIVPSNVDQGYVVRRLIRRSIRHARLVGIEGHFTSEVAGEVVKRFQGIYPELRKSRERIFSELDREEAKFLNTIHKGLSLAQKEISALEKEAKTVFPTKAAFDLYQSFGFPIEMTEEIVREKGFKLNKEDFFKKLAEHQELSRKATEKKFKGGLADTQSKTIRMHTATHLLHAALRKVLGEHVAQKGSNITTERLRFDFSHPEKVPEEKLREVEALVNEKVREGLSVKMEVMSPQQAKKDGAIGLFASKYGEKVKVYTVFDQKTGKFFSKEICGGPHVNNTKEVGKFRIVKEEGISAGVRRIKAVVE</sequence>
<dbReference type="Gene3D" id="3.30.54.20">
    <property type="match status" value="1"/>
</dbReference>
<keyword evidence="9" id="KW-0030">Aminoacyl-tRNA synthetase</keyword>
<dbReference type="CDD" id="cd00673">
    <property type="entry name" value="AlaRS_core"/>
    <property type="match status" value="1"/>
</dbReference>
<evidence type="ECO:0000256" key="8">
    <source>
        <dbReference type="ARBA" id="ARBA00022917"/>
    </source>
</evidence>
<evidence type="ECO:0000256" key="1">
    <source>
        <dbReference type="ARBA" id="ARBA00008226"/>
    </source>
</evidence>
<evidence type="ECO:0000313" key="12">
    <source>
        <dbReference type="EMBL" id="HIH08998.1"/>
    </source>
</evidence>
<dbReference type="InterPro" id="IPR018163">
    <property type="entry name" value="Thr/Ala-tRNA-synth_IIc_edit"/>
</dbReference>
<keyword evidence="8" id="KW-0648">Protein biosynthesis</keyword>
<dbReference type="Pfam" id="PF07973">
    <property type="entry name" value="tRNA_SAD"/>
    <property type="match status" value="1"/>
</dbReference>
<evidence type="ECO:0000256" key="7">
    <source>
        <dbReference type="ARBA" id="ARBA00022884"/>
    </source>
</evidence>
<dbReference type="SMART" id="SM00863">
    <property type="entry name" value="tRNA_SAD"/>
    <property type="match status" value="1"/>
</dbReference>
<dbReference type="NCBIfam" id="TIGR00344">
    <property type="entry name" value="alaS"/>
    <property type="match status" value="1"/>
</dbReference>
<dbReference type="Proteomes" id="UP000577419">
    <property type="component" value="Unassembled WGS sequence"/>
</dbReference>
<proteinExistence type="inferred from homology"/>
<reference evidence="13" key="1">
    <citation type="journal article" date="2020" name="bioRxiv">
        <title>A rank-normalized archaeal taxonomy based on genome phylogeny resolves widespread incomplete and uneven classifications.</title>
        <authorList>
            <person name="Rinke C."/>
            <person name="Chuvochina M."/>
            <person name="Mussig A.J."/>
            <person name="Chaumeil P.-A."/>
            <person name="Waite D.W."/>
            <person name="Whitman W.B."/>
            <person name="Parks D.H."/>
            <person name="Hugenholtz P."/>
        </authorList>
    </citation>
    <scope>NUCLEOTIDE SEQUENCE [LARGE SCALE GENOMIC DNA]</scope>
</reference>
<dbReference type="NCBIfam" id="NF002436">
    <property type="entry name" value="PRK01584.1"/>
    <property type="match status" value="1"/>
</dbReference>
<protein>
    <recommendedName>
        <fullName evidence="2 10">Alanine--tRNA ligase</fullName>
        <ecNumber evidence="2 10">6.1.1.7</ecNumber>
    </recommendedName>
</protein>
<evidence type="ECO:0000256" key="10">
    <source>
        <dbReference type="NCBIfam" id="TIGR00344"/>
    </source>
</evidence>
<dbReference type="InterPro" id="IPR012947">
    <property type="entry name" value="tRNA_SAD"/>
</dbReference>
<evidence type="ECO:0000256" key="3">
    <source>
        <dbReference type="ARBA" id="ARBA00022555"/>
    </source>
</evidence>
<gene>
    <name evidence="12" type="ORF">HA237_06615</name>
</gene>
<dbReference type="GO" id="GO:0004813">
    <property type="term" value="F:alanine-tRNA ligase activity"/>
    <property type="evidence" value="ECO:0007669"/>
    <property type="project" value="UniProtKB-UniRule"/>
</dbReference>
<dbReference type="GO" id="GO:0002161">
    <property type="term" value="F:aminoacyl-tRNA deacylase activity"/>
    <property type="evidence" value="ECO:0007669"/>
    <property type="project" value="UniProtKB-ARBA"/>
</dbReference>
<organism evidence="12 13">
    <name type="scientific">Candidatus Iainarchaeum sp</name>
    <dbReference type="NCBI Taxonomy" id="3101447"/>
    <lineage>
        <taxon>Archaea</taxon>
        <taxon>Candidatus Iainarchaeota</taxon>
        <taxon>Candidatus Iainarchaeia</taxon>
        <taxon>Candidatus Iainarchaeales</taxon>
        <taxon>Candidatus Iainarchaeaceae</taxon>
        <taxon>Candidatus Iainarchaeum</taxon>
    </lineage>
</organism>
<dbReference type="FunFam" id="3.30.980.10:FF:000004">
    <property type="entry name" value="Alanine--tRNA ligase, cytoplasmic"/>
    <property type="match status" value="1"/>
</dbReference>
<dbReference type="InterPro" id="IPR045864">
    <property type="entry name" value="aa-tRNA-synth_II/BPL/LPL"/>
</dbReference>
<comment type="similarity">
    <text evidence="1">Belongs to the class-II aminoacyl-tRNA synthetase family.</text>
</comment>
<dbReference type="PRINTS" id="PR00980">
    <property type="entry name" value="TRNASYNTHALA"/>
</dbReference>
<dbReference type="PROSITE" id="PS50860">
    <property type="entry name" value="AA_TRNA_LIGASE_II_ALA"/>
    <property type="match status" value="1"/>
</dbReference>
<dbReference type="Gene3D" id="3.30.930.10">
    <property type="entry name" value="Bira Bifunctional Protein, Domain 2"/>
    <property type="match status" value="1"/>
</dbReference>
<dbReference type="SUPFAM" id="SSF55186">
    <property type="entry name" value="ThrRS/AlaRS common domain"/>
    <property type="match status" value="1"/>
</dbReference>
<keyword evidence="4 12" id="KW-0436">Ligase</keyword>
<dbReference type="InterPro" id="IPR023033">
    <property type="entry name" value="Ala_tRNA_ligase_euk/bac"/>
</dbReference>
<dbReference type="InterPro" id="IPR002318">
    <property type="entry name" value="Ala-tRNA-lgiase_IIc"/>
</dbReference>
<dbReference type="Pfam" id="PF01411">
    <property type="entry name" value="tRNA-synt_2c"/>
    <property type="match status" value="1"/>
</dbReference>
<keyword evidence="7" id="KW-0694">RNA-binding</keyword>
<dbReference type="GO" id="GO:0000049">
    <property type="term" value="F:tRNA binding"/>
    <property type="evidence" value="ECO:0007669"/>
    <property type="project" value="UniProtKB-KW"/>
</dbReference>
<evidence type="ECO:0000259" key="11">
    <source>
        <dbReference type="PROSITE" id="PS50860"/>
    </source>
</evidence>
<dbReference type="EMBL" id="DUFG01000033">
    <property type="protein sequence ID" value="HIH08998.1"/>
    <property type="molecule type" value="Genomic_DNA"/>
</dbReference>
<keyword evidence="3" id="KW-0820">tRNA-binding</keyword>
<feature type="domain" description="Alanyl-transfer RNA synthetases family profile" evidence="11">
    <location>
        <begin position="2"/>
        <end position="600"/>
    </location>
</feature>
<evidence type="ECO:0000256" key="2">
    <source>
        <dbReference type="ARBA" id="ARBA00013168"/>
    </source>
</evidence>
<dbReference type="PANTHER" id="PTHR11777:SF9">
    <property type="entry name" value="ALANINE--TRNA LIGASE, CYTOPLASMIC"/>
    <property type="match status" value="1"/>
</dbReference>
<dbReference type="InterPro" id="IPR018165">
    <property type="entry name" value="Ala-tRNA-synth_IIc_core"/>
</dbReference>
<dbReference type="SUPFAM" id="SSF101353">
    <property type="entry name" value="Putative anticodon-binding domain of alanyl-tRNA synthetase (AlaRS)"/>
    <property type="match status" value="1"/>
</dbReference>
<dbReference type="SUPFAM" id="SSF55681">
    <property type="entry name" value="Class II aaRS and biotin synthetases"/>
    <property type="match status" value="1"/>
</dbReference>
<keyword evidence="5" id="KW-0547">Nucleotide-binding</keyword>
<dbReference type="EC" id="6.1.1.7" evidence="2 10"/>
<evidence type="ECO:0000256" key="6">
    <source>
        <dbReference type="ARBA" id="ARBA00022840"/>
    </source>
</evidence>
<dbReference type="InterPro" id="IPR050058">
    <property type="entry name" value="Ala-tRNA_ligase"/>
</dbReference>
<comment type="caution">
    <text evidence="12">The sequence shown here is derived from an EMBL/GenBank/DDBJ whole genome shotgun (WGS) entry which is preliminary data.</text>
</comment>
<name>A0A7J4IU07_9ARCH</name>